<keyword evidence="2" id="KW-0347">Helicase</keyword>
<dbReference type="GO" id="GO:0004386">
    <property type="term" value="F:helicase activity"/>
    <property type="evidence" value="ECO:0007669"/>
    <property type="project" value="UniProtKB-KW"/>
</dbReference>
<dbReference type="RefSeq" id="XP_021563065.1">
    <property type="nucleotide sequence ID" value="XM_021707390.1"/>
</dbReference>
<keyword evidence="2" id="KW-0547">Nucleotide-binding</keyword>
<dbReference type="Proteomes" id="UP000189704">
    <property type="component" value="Unplaced"/>
</dbReference>
<keyword evidence="1" id="KW-1185">Reference proteome</keyword>
<dbReference type="AlphaFoldDB" id="A0A3Q0DLT9"/>
<sequence>IIKGHPLTLVKIFGNKAVPTNAKAVIDNFVKKQEDDNSECGIGQSADDIIVAGDRTLIDWDQIREEGSKWQKKKWAGRKILI</sequence>
<accession>A0A3Q0DLT9</accession>
<dbReference type="KEGG" id="csyr:103277323"/>
<evidence type="ECO:0000313" key="1">
    <source>
        <dbReference type="Proteomes" id="UP000189704"/>
    </source>
</evidence>
<name>A0A3Q0DLT9_CARSF</name>
<dbReference type="GeneID" id="103277323"/>
<proteinExistence type="predicted"/>
<reference evidence="2" key="1">
    <citation type="submission" date="2025-08" db="UniProtKB">
        <authorList>
            <consortium name="RefSeq"/>
        </authorList>
    </citation>
    <scope>IDENTIFICATION</scope>
</reference>
<gene>
    <name evidence="2" type="primary">LOC103277323</name>
</gene>
<organism evidence="1 2">
    <name type="scientific">Carlito syrichta</name>
    <name type="common">Philippine tarsier</name>
    <name type="synonym">Tarsius syrichta</name>
    <dbReference type="NCBI Taxonomy" id="1868482"/>
    <lineage>
        <taxon>Eukaryota</taxon>
        <taxon>Metazoa</taxon>
        <taxon>Chordata</taxon>
        <taxon>Craniata</taxon>
        <taxon>Vertebrata</taxon>
        <taxon>Euteleostomi</taxon>
        <taxon>Mammalia</taxon>
        <taxon>Eutheria</taxon>
        <taxon>Euarchontoglires</taxon>
        <taxon>Primates</taxon>
        <taxon>Haplorrhini</taxon>
        <taxon>Tarsiiformes</taxon>
        <taxon>Tarsiidae</taxon>
        <taxon>Carlito</taxon>
    </lineage>
</organism>
<evidence type="ECO:0000313" key="2">
    <source>
        <dbReference type="RefSeq" id="XP_021563065.1"/>
    </source>
</evidence>
<protein>
    <submittedName>
        <fullName evidence="2">Probable ATP-dependent RNA helicase DDX43</fullName>
    </submittedName>
</protein>
<keyword evidence="2" id="KW-0378">Hydrolase</keyword>
<feature type="non-terminal residue" evidence="2">
    <location>
        <position position="1"/>
    </location>
</feature>
<keyword evidence="2" id="KW-0067">ATP-binding</keyword>